<dbReference type="SUPFAM" id="SSF50475">
    <property type="entry name" value="FMN-binding split barrel"/>
    <property type="match status" value="1"/>
</dbReference>
<dbReference type="Proteomes" id="UP000285523">
    <property type="component" value="Unassembled WGS sequence"/>
</dbReference>
<dbReference type="RefSeq" id="WP_119856289.1">
    <property type="nucleotide sequence ID" value="NZ_QYYD01000008.1"/>
</dbReference>
<dbReference type="PANTHER" id="PTHR34818">
    <property type="entry name" value="PROTEIN BLI-3"/>
    <property type="match status" value="1"/>
</dbReference>
<dbReference type="InterPro" id="IPR012349">
    <property type="entry name" value="Split_barrel_FMN-bd"/>
</dbReference>
<dbReference type="Gene3D" id="2.30.110.10">
    <property type="entry name" value="Electron Transport, Fmn-binding Protein, Chain A"/>
    <property type="match status" value="1"/>
</dbReference>
<dbReference type="PANTHER" id="PTHR34818:SF1">
    <property type="entry name" value="PROTEIN BLI-3"/>
    <property type="match status" value="1"/>
</dbReference>
<proteinExistence type="predicted"/>
<dbReference type="EMBL" id="QYYD01000008">
    <property type="protein sequence ID" value="RJF75386.1"/>
    <property type="molecule type" value="Genomic_DNA"/>
</dbReference>
<name>A0A418VH05_RHOPL</name>
<evidence type="ECO:0000313" key="3">
    <source>
        <dbReference type="Proteomes" id="UP000285523"/>
    </source>
</evidence>
<protein>
    <submittedName>
        <fullName evidence="2">Pyridoxamine 5'-phosphate oxidase</fullName>
    </submittedName>
</protein>
<dbReference type="AlphaFoldDB" id="A0A418VH05"/>
<evidence type="ECO:0000313" key="2">
    <source>
        <dbReference type="EMBL" id="RJF75386.1"/>
    </source>
</evidence>
<comment type="caution">
    <text evidence="2">The sequence shown here is derived from an EMBL/GenBank/DDBJ whole genome shotgun (WGS) entry which is preliminary data.</text>
</comment>
<evidence type="ECO:0000259" key="1">
    <source>
        <dbReference type="Pfam" id="PF16242"/>
    </source>
</evidence>
<dbReference type="InterPro" id="IPR038725">
    <property type="entry name" value="YdaG_split_barrel_FMN-bd"/>
</dbReference>
<sequence length="144" mass="16337">MSQMTLSELSEKMRDIDFAMLSTRAEGGQIAARPMSNNREVAYDGDSYFFSYENTHTIDDIKRDPQVGLSFAGAKGWLGKPPNFIAVEGKAELIRDKAAFEKHWTKDLDIWFEQGINTPGIVLIKVHATRIHYWDGEDQGEIKL</sequence>
<dbReference type="InterPro" id="IPR052917">
    <property type="entry name" value="Stress-Dev_Protein"/>
</dbReference>
<feature type="domain" description="General stress protein FMN-binding split barrel" evidence="1">
    <location>
        <begin position="7"/>
        <end position="138"/>
    </location>
</feature>
<accession>A0A418VH05</accession>
<gene>
    <name evidence="2" type="ORF">D4Q52_09385</name>
</gene>
<dbReference type="OrthoDB" id="1432662at2"/>
<dbReference type="Pfam" id="PF16242">
    <property type="entry name" value="Pyrid_ox_like"/>
    <property type="match status" value="1"/>
</dbReference>
<organism evidence="2 3">
    <name type="scientific">Rhodopseudomonas palustris</name>
    <dbReference type="NCBI Taxonomy" id="1076"/>
    <lineage>
        <taxon>Bacteria</taxon>
        <taxon>Pseudomonadati</taxon>
        <taxon>Pseudomonadota</taxon>
        <taxon>Alphaproteobacteria</taxon>
        <taxon>Hyphomicrobiales</taxon>
        <taxon>Nitrobacteraceae</taxon>
        <taxon>Rhodopseudomonas</taxon>
    </lineage>
</organism>
<reference evidence="2 3" key="1">
    <citation type="submission" date="2018-09" db="EMBL/GenBank/DDBJ databases">
        <title>Draft genome sequence of Rhodopseudomonas palustris 2.1.18.</title>
        <authorList>
            <person name="Robertson S.L."/>
            <person name="Meyer T.E."/>
            <person name="Kyndt J.A."/>
        </authorList>
    </citation>
    <scope>NUCLEOTIDE SEQUENCE [LARGE SCALE GENOMIC DNA]</scope>
    <source>
        <strain evidence="2 3">2.1.18</strain>
    </source>
</reference>